<dbReference type="OrthoDB" id="9925114at2"/>
<accession>D6ZB78</accession>
<feature type="transmembrane region" description="Helical" evidence="1">
    <location>
        <begin position="85"/>
        <end position="104"/>
    </location>
</feature>
<feature type="transmembrane region" description="Helical" evidence="1">
    <location>
        <begin position="12"/>
        <end position="42"/>
    </location>
</feature>
<dbReference type="EMBL" id="CP001958">
    <property type="protein sequence ID" value="ADG96837.1"/>
    <property type="molecule type" value="Genomic_DNA"/>
</dbReference>
<dbReference type="AlphaFoldDB" id="D6ZB78"/>
<proteinExistence type="predicted"/>
<keyword evidence="1" id="KW-0812">Transmembrane</keyword>
<evidence type="ECO:0000313" key="3">
    <source>
        <dbReference type="Proteomes" id="UP000002247"/>
    </source>
</evidence>
<dbReference type="RefSeq" id="WP_013137293.1">
    <property type="nucleotide sequence ID" value="NC_014168.1"/>
</dbReference>
<name>D6ZB78_SEGRD</name>
<reference evidence="2 3" key="1">
    <citation type="journal article" date="2010" name="Stand. Genomic Sci.">
        <title>Complete genome sequence of Segniliparus rotundus type strain (CDC 1076).</title>
        <authorList>
            <person name="Sikorski J."/>
            <person name="Lapidus A."/>
            <person name="Copeland A."/>
            <person name="Misra M."/>
            <person name="Glavina Del Rio T."/>
            <person name="Nolan M."/>
            <person name="Lucas S."/>
            <person name="Chen F."/>
            <person name="Tice H."/>
            <person name="Cheng J.F."/>
            <person name="Jando M."/>
            <person name="Schneider S."/>
            <person name="Bruce D."/>
            <person name="Goodwin L."/>
            <person name="Pitluck S."/>
            <person name="Liolios K."/>
            <person name="Mikhailova N."/>
            <person name="Pati A."/>
            <person name="Ivanova N."/>
            <person name="Mavromatis K."/>
            <person name="Chen A."/>
            <person name="Palaniappan K."/>
            <person name="Chertkov O."/>
            <person name="Land M."/>
            <person name="Hauser L."/>
            <person name="Chang Y.J."/>
            <person name="Jeffries C.D."/>
            <person name="Brettin T."/>
            <person name="Detter J.C."/>
            <person name="Han C."/>
            <person name="Rohde M."/>
            <person name="Goker M."/>
            <person name="Bristow J."/>
            <person name="Eisen J.A."/>
            <person name="Markowitz V."/>
            <person name="Hugenholtz P."/>
            <person name="Kyrpides N.C."/>
            <person name="Klenk H.P."/>
        </authorList>
    </citation>
    <scope>NUCLEOTIDE SEQUENCE [LARGE SCALE GENOMIC DNA]</scope>
    <source>
        <strain evidence="3">ATCC BAA-972 / CDC 1076 / CIP 108378 / DSM 44985 / JCM 13578</strain>
    </source>
</reference>
<feature type="transmembrane region" description="Helical" evidence="1">
    <location>
        <begin position="54"/>
        <end position="78"/>
    </location>
</feature>
<dbReference type="STRING" id="640132.Srot_0350"/>
<keyword evidence="1" id="KW-1133">Transmembrane helix</keyword>
<organism evidence="2 3">
    <name type="scientific">Segniliparus rotundus (strain ATCC BAA-972 / CDC 1076 / CIP 108378 / DSM 44985 / JCM 13578)</name>
    <dbReference type="NCBI Taxonomy" id="640132"/>
    <lineage>
        <taxon>Bacteria</taxon>
        <taxon>Bacillati</taxon>
        <taxon>Actinomycetota</taxon>
        <taxon>Actinomycetes</taxon>
        <taxon>Mycobacteriales</taxon>
        <taxon>Segniliparaceae</taxon>
        <taxon>Segniliparus</taxon>
    </lineage>
</organism>
<dbReference type="HOGENOM" id="CLU_2169323_0_0_11"/>
<dbReference type="KEGG" id="srt:Srot_0350"/>
<protein>
    <submittedName>
        <fullName evidence="2">Uncharacterized protein</fullName>
    </submittedName>
</protein>
<keyword evidence="3" id="KW-1185">Reference proteome</keyword>
<keyword evidence="1" id="KW-0472">Membrane</keyword>
<sequence>MSKAEKSITWTLWALLLIASTAVGVFGLVIGTIDVVLVIIGAANGQDVDGWASLAWYFVCGALLVALPWSILGAVVAMARRRKRVWFWPVAALGVVVLLASGLGRMCGVL</sequence>
<evidence type="ECO:0000256" key="1">
    <source>
        <dbReference type="SAM" id="Phobius"/>
    </source>
</evidence>
<evidence type="ECO:0000313" key="2">
    <source>
        <dbReference type="EMBL" id="ADG96837.1"/>
    </source>
</evidence>
<dbReference type="Proteomes" id="UP000002247">
    <property type="component" value="Chromosome"/>
</dbReference>
<gene>
    <name evidence="2" type="ordered locus">Srot_0350</name>
</gene>